<keyword evidence="10" id="KW-0333">Golgi apparatus</keyword>
<comment type="caution">
    <text evidence="15">The sequence shown here is derived from an EMBL/GenBank/DDBJ whole genome shotgun (WGS) entry which is preliminary data.</text>
</comment>
<evidence type="ECO:0000256" key="8">
    <source>
        <dbReference type="ARBA" id="ARBA00022968"/>
    </source>
</evidence>
<keyword evidence="8" id="KW-0735">Signal-anchor</keyword>
<keyword evidence="5" id="KW-0812">Transmembrane</keyword>
<name>A0A2A4G1N5_9FLAO</name>
<evidence type="ECO:0000256" key="5">
    <source>
        <dbReference type="ARBA" id="ARBA00022692"/>
    </source>
</evidence>
<dbReference type="GO" id="GO:0046872">
    <property type="term" value="F:metal ion binding"/>
    <property type="evidence" value="ECO:0007669"/>
    <property type="project" value="UniProtKB-KW"/>
</dbReference>
<evidence type="ECO:0000313" key="16">
    <source>
        <dbReference type="Proteomes" id="UP000219559"/>
    </source>
</evidence>
<evidence type="ECO:0000256" key="11">
    <source>
        <dbReference type="ARBA" id="ARBA00023136"/>
    </source>
</evidence>
<evidence type="ECO:0000256" key="9">
    <source>
        <dbReference type="ARBA" id="ARBA00022989"/>
    </source>
</evidence>
<keyword evidence="7" id="KW-0256">Endoplasmic reticulum</keyword>
<evidence type="ECO:0000256" key="2">
    <source>
        <dbReference type="ARBA" id="ARBA00004648"/>
    </source>
</evidence>
<dbReference type="OrthoDB" id="7943907at2"/>
<evidence type="ECO:0000313" key="15">
    <source>
        <dbReference type="EMBL" id="PCE62597.1"/>
    </source>
</evidence>
<accession>A0A2A4G1N5</accession>
<dbReference type="InterPro" id="IPR003406">
    <property type="entry name" value="Glyco_trans_14"/>
</dbReference>
<dbReference type="AlphaFoldDB" id="A0A2A4G1N5"/>
<evidence type="ECO:0000256" key="1">
    <source>
        <dbReference type="ARBA" id="ARBA00004323"/>
    </source>
</evidence>
<evidence type="ECO:0000256" key="6">
    <source>
        <dbReference type="ARBA" id="ARBA00022723"/>
    </source>
</evidence>
<dbReference type="Proteomes" id="UP000219559">
    <property type="component" value="Unassembled WGS sequence"/>
</dbReference>
<dbReference type="GO" id="GO:0030158">
    <property type="term" value="F:protein xylosyltransferase activity"/>
    <property type="evidence" value="ECO:0007669"/>
    <property type="project" value="InterPro"/>
</dbReference>
<keyword evidence="3" id="KW-0328">Glycosyltransferase</keyword>
<evidence type="ECO:0000256" key="10">
    <source>
        <dbReference type="ARBA" id="ARBA00023034"/>
    </source>
</evidence>
<dbReference type="GO" id="GO:0050650">
    <property type="term" value="P:chondroitin sulfate proteoglycan biosynthetic process"/>
    <property type="evidence" value="ECO:0007669"/>
    <property type="project" value="TreeGrafter"/>
</dbReference>
<dbReference type="Pfam" id="PF02485">
    <property type="entry name" value="Branch"/>
    <property type="match status" value="1"/>
</dbReference>
<keyword evidence="11" id="KW-0472">Membrane</keyword>
<keyword evidence="4" id="KW-0808">Transferase</keyword>
<keyword evidence="9" id="KW-1133">Transmembrane helix</keyword>
<evidence type="ECO:0000256" key="13">
    <source>
        <dbReference type="ARBA" id="ARBA00023180"/>
    </source>
</evidence>
<evidence type="ECO:0000256" key="7">
    <source>
        <dbReference type="ARBA" id="ARBA00022824"/>
    </source>
</evidence>
<dbReference type="RefSeq" id="WP_097443685.1">
    <property type="nucleotide sequence ID" value="NZ_NBWU01000008.1"/>
</dbReference>
<dbReference type="PANTHER" id="PTHR46025">
    <property type="entry name" value="XYLOSYLTRANSFERASE OXT"/>
    <property type="match status" value="1"/>
</dbReference>
<evidence type="ECO:0000256" key="14">
    <source>
        <dbReference type="ARBA" id="ARBA00042865"/>
    </source>
</evidence>
<dbReference type="EMBL" id="NBWU01000008">
    <property type="protein sequence ID" value="PCE62597.1"/>
    <property type="molecule type" value="Genomic_DNA"/>
</dbReference>
<proteinExistence type="predicted"/>
<keyword evidence="12" id="KW-1015">Disulfide bond</keyword>
<dbReference type="GO" id="GO:0015012">
    <property type="term" value="P:heparan sulfate proteoglycan biosynthetic process"/>
    <property type="evidence" value="ECO:0007669"/>
    <property type="project" value="TreeGrafter"/>
</dbReference>
<protein>
    <recommendedName>
        <fullName evidence="14">Peptide O-xylosyltransferase</fullName>
    </recommendedName>
</protein>
<gene>
    <name evidence="15" type="ORF">B7P33_18365</name>
</gene>
<keyword evidence="13" id="KW-0325">Glycoprotein</keyword>
<reference evidence="15 16" key="1">
    <citation type="submission" date="2017-04" db="EMBL/GenBank/DDBJ databases">
        <title>A new member of the family Flavobacteriaceae isolated from ascidians.</title>
        <authorList>
            <person name="Chen L."/>
        </authorList>
    </citation>
    <scope>NUCLEOTIDE SEQUENCE [LARGE SCALE GENOMIC DNA]</scope>
    <source>
        <strain evidence="15 16">HQA918</strain>
    </source>
</reference>
<evidence type="ECO:0000256" key="3">
    <source>
        <dbReference type="ARBA" id="ARBA00022676"/>
    </source>
</evidence>
<dbReference type="PANTHER" id="PTHR46025:SF3">
    <property type="entry name" value="XYLOSYLTRANSFERASE OXT"/>
    <property type="match status" value="1"/>
</dbReference>
<organism evidence="15 16">
    <name type="scientific">Sediminicola luteus</name>
    <dbReference type="NCBI Taxonomy" id="319238"/>
    <lineage>
        <taxon>Bacteria</taxon>
        <taxon>Pseudomonadati</taxon>
        <taxon>Bacteroidota</taxon>
        <taxon>Flavobacteriia</taxon>
        <taxon>Flavobacteriales</taxon>
        <taxon>Flavobacteriaceae</taxon>
        <taxon>Sediminicola</taxon>
    </lineage>
</organism>
<evidence type="ECO:0000256" key="12">
    <source>
        <dbReference type="ARBA" id="ARBA00023157"/>
    </source>
</evidence>
<comment type="subcellular location">
    <subcellularLocation>
        <location evidence="2">Endoplasmic reticulum membrane</location>
        <topology evidence="2">Single-pass type II membrane protein</topology>
    </subcellularLocation>
    <subcellularLocation>
        <location evidence="1">Golgi apparatus membrane</location>
        <topology evidence="1">Single-pass type II membrane protein</topology>
    </subcellularLocation>
</comment>
<dbReference type="InterPro" id="IPR043538">
    <property type="entry name" value="XYLT"/>
</dbReference>
<evidence type="ECO:0000256" key="4">
    <source>
        <dbReference type="ARBA" id="ARBA00022679"/>
    </source>
</evidence>
<keyword evidence="6" id="KW-0479">Metal-binding</keyword>
<dbReference type="GO" id="GO:0016020">
    <property type="term" value="C:membrane"/>
    <property type="evidence" value="ECO:0007669"/>
    <property type="project" value="InterPro"/>
</dbReference>
<keyword evidence="16" id="KW-1185">Reference proteome</keyword>
<sequence length="285" mass="33787">MSSSHAYLIMAHSEPQALRLLLNLIDDERNHIYLHIDLSSNILNEENLKETCKKSKITFIGRQKVYWAGYSQIKVTLELLKKAINGSHDYYHLISGVDLPLKTQDELHHFFNLNKGQQFVSCGMVNTWKIASRYKYYHFEKLSAVMNRKLYRLLRYGMDFIQRLLLIDRTKKLNLEFYMGGNWFSITHDFSKYIVSQEKLISKVFKNSFASDEIFLPTLLMNSSFKDQVSPMMNLRYVDWKRGNPYIWQEHDFDELTNSNVFFARKFSYEHSPNIMEKIKAYLLG</sequence>